<accession>A0A066X1V0</accession>
<evidence type="ECO:0000313" key="2">
    <source>
        <dbReference type="EMBL" id="KDN62947.1"/>
    </source>
</evidence>
<proteinExistence type="predicted"/>
<sequence length="147" mass="15870">MAAATSFEENAGDHPAWQVWDSPGLGEDDELTDAVAVPIGKDDGVEVCAPPTRLQHARTDTLGATSCEALGTLNMFPGGRDTRVRQAPRAALGVAGFGHDYPGQSDPRPKTRRIYALSRHDLDGRFDTMAGTSAMQYYWIDANMGFD</sequence>
<comment type="caution">
    <text evidence="2">The sequence shown here is derived from an EMBL/GenBank/DDBJ whole genome shotgun (WGS) entry which is preliminary data.</text>
</comment>
<dbReference type="Proteomes" id="UP000027238">
    <property type="component" value="Unassembled WGS sequence"/>
</dbReference>
<keyword evidence="3" id="KW-1185">Reference proteome</keyword>
<feature type="region of interest" description="Disordered" evidence="1">
    <location>
        <begin position="1"/>
        <end position="29"/>
    </location>
</feature>
<gene>
    <name evidence="2" type="ORF">CSUB01_11486</name>
</gene>
<dbReference type="EMBL" id="JMSE01001283">
    <property type="protein sequence ID" value="KDN62947.1"/>
    <property type="molecule type" value="Genomic_DNA"/>
</dbReference>
<protein>
    <submittedName>
        <fullName evidence="2">Uncharacterized protein</fullName>
    </submittedName>
</protein>
<dbReference type="HOGENOM" id="CLU_1767944_0_0_1"/>
<evidence type="ECO:0000256" key="1">
    <source>
        <dbReference type="SAM" id="MobiDB-lite"/>
    </source>
</evidence>
<organism evidence="2 3">
    <name type="scientific">Colletotrichum sublineola</name>
    <name type="common">Sorghum anthracnose fungus</name>
    <dbReference type="NCBI Taxonomy" id="1173701"/>
    <lineage>
        <taxon>Eukaryota</taxon>
        <taxon>Fungi</taxon>
        <taxon>Dikarya</taxon>
        <taxon>Ascomycota</taxon>
        <taxon>Pezizomycotina</taxon>
        <taxon>Sordariomycetes</taxon>
        <taxon>Hypocreomycetidae</taxon>
        <taxon>Glomerellales</taxon>
        <taxon>Glomerellaceae</taxon>
        <taxon>Colletotrichum</taxon>
        <taxon>Colletotrichum graminicola species complex</taxon>
    </lineage>
</organism>
<dbReference type="AlphaFoldDB" id="A0A066X1V0"/>
<name>A0A066X1V0_COLSU</name>
<evidence type="ECO:0000313" key="3">
    <source>
        <dbReference type="Proteomes" id="UP000027238"/>
    </source>
</evidence>
<reference evidence="3" key="1">
    <citation type="journal article" date="2014" name="Genome Announc.">
        <title>Draft genome sequence of Colletotrichum sublineola, a destructive pathogen of cultivated sorghum.</title>
        <authorList>
            <person name="Baroncelli R."/>
            <person name="Sanz-Martin J.M."/>
            <person name="Rech G.E."/>
            <person name="Sukno S.A."/>
            <person name="Thon M.R."/>
        </authorList>
    </citation>
    <scope>NUCLEOTIDE SEQUENCE [LARGE SCALE GENOMIC DNA]</scope>
    <source>
        <strain evidence="3">TX430BB</strain>
    </source>
</reference>